<organism evidence="2 3">
    <name type="scientific">Septoria linicola</name>
    <dbReference type="NCBI Taxonomy" id="215465"/>
    <lineage>
        <taxon>Eukaryota</taxon>
        <taxon>Fungi</taxon>
        <taxon>Dikarya</taxon>
        <taxon>Ascomycota</taxon>
        <taxon>Pezizomycotina</taxon>
        <taxon>Dothideomycetes</taxon>
        <taxon>Dothideomycetidae</taxon>
        <taxon>Mycosphaerellales</taxon>
        <taxon>Mycosphaerellaceae</taxon>
        <taxon>Septoria</taxon>
    </lineage>
</organism>
<name>A0A9Q9AIL6_9PEZI</name>
<evidence type="ECO:0000313" key="2">
    <source>
        <dbReference type="EMBL" id="USW48489.1"/>
    </source>
</evidence>
<feature type="region of interest" description="Disordered" evidence="1">
    <location>
        <begin position="426"/>
        <end position="545"/>
    </location>
</feature>
<dbReference type="OrthoDB" id="3357341at2759"/>
<feature type="compositionally biased region" description="Polar residues" evidence="1">
    <location>
        <begin position="306"/>
        <end position="321"/>
    </location>
</feature>
<reference evidence="2" key="1">
    <citation type="submission" date="2022-06" db="EMBL/GenBank/DDBJ databases">
        <title>Complete genome sequences of two strains of the flax pathogen Septoria linicola.</title>
        <authorList>
            <person name="Lapalu N."/>
            <person name="Simon A."/>
            <person name="Demenou B."/>
            <person name="Paumier D."/>
            <person name="Guillot M.-P."/>
            <person name="Gout L."/>
            <person name="Valade R."/>
        </authorList>
    </citation>
    <scope>NUCLEOTIDE SEQUENCE</scope>
    <source>
        <strain evidence="2">SE15195</strain>
    </source>
</reference>
<proteinExistence type="predicted"/>
<dbReference type="AlphaFoldDB" id="A0A9Q9AIL6"/>
<feature type="compositionally biased region" description="Basic and acidic residues" evidence="1">
    <location>
        <begin position="350"/>
        <end position="393"/>
    </location>
</feature>
<accession>A0A9Q9AIL6</accession>
<feature type="compositionally biased region" description="Low complexity" evidence="1">
    <location>
        <begin position="428"/>
        <end position="439"/>
    </location>
</feature>
<gene>
    <name evidence="2" type="ORF">Slin15195_G018080</name>
</gene>
<dbReference type="Proteomes" id="UP001056384">
    <property type="component" value="Chromosome 1"/>
</dbReference>
<dbReference type="EMBL" id="CP099418">
    <property type="protein sequence ID" value="USW48489.1"/>
    <property type="molecule type" value="Genomic_DNA"/>
</dbReference>
<keyword evidence="3" id="KW-1185">Reference proteome</keyword>
<dbReference type="CDD" id="cd22249">
    <property type="entry name" value="UDM1_RNF168_RNF169-like"/>
    <property type="match status" value="1"/>
</dbReference>
<feature type="compositionally biased region" description="Low complexity" evidence="1">
    <location>
        <begin position="491"/>
        <end position="507"/>
    </location>
</feature>
<protein>
    <submittedName>
        <fullName evidence="2">Uncharacterized protein</fullName>
    </submittedName>
</protein>
<sequence>MLDENLPAFFLKPAADGVKHHRDIFLSHHGSDPAPAYSMRSVDPSSPSPSPAHKNAYGAALFDAYNPDVLFGEVLARPEWTQPTLNQDEIRRNGGIPPPPQPMLPHDFAIQLYNPEQQVKVDVKEGKWGASDSYEFSLPLVAFRTPSASHLDRGQSDPASLPITPKINFVWRKESKLSKDLTCYMTGKSTDTDVKKKSKRDPDIAIALWRNMRELTLYESNLDRLELEDPKGVEMVLLLSAIVIKDLYFASKDTLREAFNVSHVPSERKLSGGGRKLSNANRTQNAVSIVGAPALSHHPPSVYCAPQTTAPRPMRATTQGNALPKLHTGAPVPPSTSAPPAITPQSRPPPHADPRSQWELDAETARLKAHADAEAKEERRRQKERAKADEAERKRLQRMVEDEERARRKKEADVERETERLRRLYGVPAQQQQQPQQQANIARPHTSTGYHRPGRSHPGGMPSIPQGSQRVNFGPPQQPPRPSGPGIYMQPSASGSMMMSGANPSASTLNVAGGQNAAKKKKSFFGLRGGSDEGGRLVKKGSAMW</sequence>
<evidence type="ECO:0000256" key="1">
    <source>
        <dbReference type="SAM" id="MobiDB-lite"/>
    </source>
</evidence>
<feature type="region of interest" description="Disordered" evidence="1">
    <location>
        <begin position="299"/>
        <end position="393"/>
    </location>
</feature>
<evidence type="ECO:0000313" key="3">
    <source>
        <dbReference type="Proteomes" id="UP001056384"/>
    </source>
</evidence>